<dbReference type="InterPro" id="IPR003594">
    <property type="entry name" value="HATPase_dom"/>
</dbReference>
<keyword evidence="1" id="KW-0808">Transferase</keyword>
<keyword evidence="11" id="KW-1185">Reference proteome</keyword>
<dbReference type="GO" id="GO:0042802">
    <property type="term" value="F:identical protein binding"/>
    <property type="evidence" value="ECO:0007669"/>
    <property type="project" value="TreeGrafter"/>
</dbReference>
<feature type="transmembrane region" description="Helical" evidence="6">
    <location>
        <begin position="202"/>
        <end position="222"/>
    </location>
</feature>
<gene>
    <name evidence="8" type="ORF">JD108_19835</name>
    <name evidence="9" type="ORF">KDJ56_19770</name>
</gene>
<dbReference type="EMBL" id="CP073708">
    <property type="protein sequence ID" value="QUO41146.1"/>
    <property type="molecule type" value="Genomic_DNA"/>
</dbReference>
<dbReference type="InterPro" id="IPR005467">
    <property type="entry name" value="His_kinase_dom"/>
</dbReference>
<evidence type="ECO:0000256" key="1">
    <source>
        <dbReference type="ARBA" id="ARBA00022679"/>
    </source>
</evidence>
<keyword evidence="5" id="KW-0902">Two-component regulatory system</keyword>
<evidence type="ECO:0000256" key="4">
    <source>
        <dbReference type="ARBA" id="ARBA00022840"/>
    </source>
</evidence>
<evidence type="ECO:0000313" key="11">
    <source>
        <dbReference type="Proteomes" id="UP000677234"/>
    </source>
</evidence>
<evidence type="ECO:0000313" key="8">
    <source>
        <dbReference type="EMBL" id="QQE74062.1"/>
    </source>
</evidence>
<evidence type="ECO:0000256" key="3">
    <source>
        <dbReference type="ARBA" id="ARBA00022777"/>
    </source>
</evidence>
<dbReference type="Pfam" id="PF02518">
    <property type="entry name" value="HATPase_c"/>
    <property type="match status" value="1"/>
</dbReference>
<dbReference type="PROSITE" id="PS50109">
    <property type="entry name" value="HIS_KIN"/>
    <property type="match status" value="1"/>
</dbReference>
<dbReference type="PANTHER" id="PTHR40448">
    <property type="entry name" value="TWO-COMPONENT SENSOR HISTIDINE KINASE"/>
    <property type="match status" value="1"/>
</dbReference>
<evidence type="ECO:0000256" key="6">
    <source>
        <dbReference type="SAM" id="Phobius"/>
    </source>
</evidence>
<evidence type="ECO:0000259" key="7">
    <source>
        <dbReference type="PROSITE" id="PS50109"/>
    </source>
</evidence>
<keyword evidence="2" id="KW-0547">Nucleotide-binding</keyword>
<dbReference type="Proteomes" id="UP000595847">
    <property type="component" value="Chromosome"/>
</dbReference>
<sequence>MDFVIRFVLIDMPEALLLLAIAFAVYNLSIFTYKRKALLFGLLFSIFGEFLSFAHVPYQPKITIIFILNIVLLIYLFKEKMHTAVSMSIAAIGSLFLSEFCLLLLFNSMNIYWPDILASPYLKYIGSAVYLSLLLLLAFILRATRFDLRKLVPRNRHHRYLILLIIVGSVEFLLILFMNTTFFIKGNNSPLQEFYAPQYQLLFQLIILALFIVLVFLFRVYVSLTINRVETETEIPYLQNINDMLTAIRSIKHDSLNHYTAIHGFLKEGMHEKGKEYVQHLLRETLSIEQAVETTIQVLDGIENPAVSSLLQSKMAICIADRISCRINISEKQQFSFIRTYDLIKIIGNLFDNAIRAASYELEENRYIKLEWGTAPGEQYLYIENSGPTIPKEKLHAIFQLGYTTKTDGEGGVGLAVVKSVTERYGGRIDVQSENGVTSFRVSFDA</sequence>
<dbReference type="SMART" id="SM00387">
    <property type="entry name" value="HATPase_c"/>
    <property type="match status" value="1"/>
</dbReference>
<name>A0A7T5EK12_9BACL</name>
<feature type="transmembrane region" description="Helical" evidence="6">
    <location>
        <begin position="37"/>
        <end position="56"/>
    </location>
</feature>
<keyword evidence="4" id="KW-0067">ATP-binding</keyword>
<evidence type="ECO:0000313" key="9">
    <source>
        <dbReference type="EMBL" id="QUO41146.1"/>
    </source>
</evidence>
<dbReference type="Proteomes" id="UP000677234">
    <property type="component" value="Chromosome"/>
</dbReference>
<protein>
    <submittedName>
        <fullName evidence="8">GHKL domain-containing protein</fullName>
    </submittedName>
</protein>
<dbReference type="InterPro" id="IPR039506">
    <property type="entry name" value="SPOB_a"/>
</dbReference>
<dbReference type="PANTHER" id="PTHR40448:SF1">
    <property type="entry name" value="TWO-COMPONENT SENSOR HISTIDINE KINASE"/>
    <property type="match status" value="1"/>
</dbReference>
<dbReference type="SUPFAM" id="SSF55874">
    <property type="entry name" value="ATPase domain of HSP90 chaperone/DNA topoisomerase II/histidine kinase"/>
    <property type="match status" value="1"/>
</dbReference>
<dbReference type="GO" id="GO:0016301">
    <property type="term" value="F:kinase activity"/>
    <property type="evidence" value="ECO:0007669"/>
    <property type="project" value="UniProtKB-KW"/>
</dbReference>
<dbReference type="KEGG" id="bcop:JD108_19835"/>
<dbReference type="Pfam" id="PF14689">
    <property type="entry name" value="SPOB_a"/>
    <property type="match status" value="1"/>
</dbReference>
<dbReference type="InterPro" id="IPR036890">
    <property type="entry name" value="HATPase_C_sf"/>
</dbReference>
<reference evidence="8 10" key="1">
    <citation type="submission" date="2020-12" db="EMBL/GenBank/DDBJ databases">
        <title>strain FJAT-54423T represents a novel species of the genus Brevibacillus.</title>
        <authorList>
            <person name="Tang R."/>
        </authorList>
    </citation>
    <scope>NUCLEOTIDE SEQUENCE [LARGE SCALE GENOMIC DNA]</scope>
    <source>
        <strain evidence="8 10">FJAT-54423</strain>
    </source>
</reference>
<feature type="transmembrane region" description="Helical" evidence="6">
    <location>
        <begin position="121"/>
        <end position="141"/>
    </location>
</feature>
<evidence type="ECO:0000313" key="10">
    <source>
        <dbReference type="Proteomes" id="UP000595847"/>
    </source>
</evidence>
<accession>A0A7T5EK12</accession>
<dbReference type="Gene3D" id="1.10.287.130">
    <property type="match status" value="1"/>
</dbReference>
<feature type="domain" description="Histidine kinase" evidence="7">
    <location>
        <begin position="250"/>
        <end position="446"/>
    </location>
</feature>
<dbReference type="RefSeq" id="WP_198827650.1">
    <property type="nucleotide sequence ID" value="NZ_CP066308.1"/>
</dbReference>
<keyword evidence="6" id="KW-0472">Membrane</keyword>
<dbReference type="EMBL" id="CP066308">
    <property type="protein sequence ID" value="QQE74062.1"/>
    <property type="molecule type" value="Genomic_DNA"/>
</dbReference>
<evidence type="ECO:0000256" key="2">
    <source>
        <dbReference type="ARBA" id="ARBA00022741"/>
    </source>
</evidence>
<dbReference type="AlphaFoldDB" id="A0A7T5EK12"/>
<organism evidence="8 10">
    <name type="scientific">Brevibacillus composti</name>
    <dbReference type="NCBI Taxonomy" id="2796470"/>
    <lineage>
        <taxon>Bacteria</taxon>
        <taxon>Bacillati</taxon>
        <taxon>Bacillota</taxon>
        <taxon>Bacilli</taxon>
        <taxon>Bacillales</taxon>
        <taxon>Paenibacillaceae</taxon>
        <taxon>Brevibacillus</taxon>
    </lineage>
</organism>
<feature type="transmembrane region" description="Helical" evidence="6">
    <location>
        <begin position="62"/>
        <end position="77"/>
    </location>
</feature>
<feature type="transmembrane region" description="Helical" evidence="6">
    <location>
        <begin position="161"/>
        <end position="182"/>
    </location>
</feature>
<dbReference type="GO" id="GO:0005524">
    <property type="term" value="F:ATP binding"/>
    <property type="evidence" value="ECO:0007669"/>
    <property type="project" value="UniProtKB-KW"/>
</dbReference>
<proteinExistence type="predicted"/>
<evidence type="ECO:0000256" key="5">
    <source>
        <dbReference type="ARBA" id="ARBA00023012"/>
    </source>
</evidence>
<keyword evidence="3" id="KW-0418">Kinase</keyword>
<reference evidence="9" key="2">
    <citation type="submission" date="2021-04" db="EMBL/GenBank/DDBJ databases">
        <title>Brevibacillus composti FJAT-54423, complete genome.</title>
        <authorList>
            <person name="Tang R."/>
        </authorList>
    </citation>
    <scope>NUCLEOTIDE SEQUENCE</scope>
    <source>
        <strain evidence="9">FJAT-54424</strain>
    </source>
</reference>
<dbReference type="Gene3D" id="3.30.565.10">
    <property type="entry name" value="Histidine kinase-like ATPase, C-terminal domain"/>
    <property type="match status" value="1"/>
</dbReference>
<keyword evidence="6" id="KW-1133">Transmembrane helix</keyword>
<dbReference type="GO" id="GO:0000160">
    <property type="term" value="P:phosphorelay signal transduction system"/>
    <property type="evidence" value="ECO:0007669"/>
    <property type="project" value="UniProtKB-KW"/>
</dbReference>
<keyword evidence="6" id="KW-0812">Transmembrane</keyword>
<feature type="transmembrane region" description="Helical" evidence="6">
    <location>
        <begin position="89"/>
        <end position="109"/>
    </location>
</feature>
<feature type="transmembrane region" description="Helical" evidence="6">
    <location>
        <begin position="12"/>
        <end position="30"/>
    </location>
</feature>